<dbReference type="Ensembl" id="ENSCCAT00000032660.1">
    <property type="protein sequence ID" value="ENSCCAP00000015216.1"/>
    <property type="gene ID" value="ENSCCAG00000025399.1"/>
</dbReference>
<dbReference type="AlphaFoldDB" id="A0A2K5QH58"/>
<evidence type="ECO:0000313" key="2">
    <source>
        <dbReference type="Proteomes" id="UP000233040"/>
    </source>
</evidence>
<reference evidence="1" key="2">
    <citation type="submission" date="2025-09" db="UniProtKB">
        <authorList>
            <consortium name="Ensembl"/>
        </authorList>
    </citation>
    <scope>IDENTIFICATION</scope>
</reference>
<evidence type="ECO:0000313" key="1">
    <source>
        <dbReference type="Ensembl" id="ENSCCAP00000015216.1"/>
    </source>
</evidence>
<organism evidence="1 2">
    <name type="scientific">Cebus imitator</name>
    <name type="common">Panamanian white-faced capuchin</name>
    <name type="synonym">Cebus capucinus imitator</name>
    <dbReference type="NCBI Taxonomy" id="2715852"/>
    <lineage>
        <taxon>Eukaryota</taxon>
        <taxon>Metazoa</taxon>
        <taxon>Chordata</taxon>
        <taxon>Craniata</taxon>
        <taxon>Vertebrata</taxon>
        <taxon>Euteleostomi</taxon>
        <taxon>Mammalia</taxon>
        <taxon>Eutheria</taxon>
        <taxon>Euarchontoglires</taxon>
        <taxon>Primates</taxon>
        <taxon>Haplorrhini</taxon>
        <taxon>Platyrrhini</taxon>
        <taxon>Cebidae</taxon>
        <taxon>Cebinae</taxon>
        <taxon>Cebus</taxon>
    </lineage>
</organism>
<keyword evidence="2" id="KW-1185">Reference proteome</keyword>
<protein>
    <submittedName>
        <fullName evidence="1">Uncharacterized protein</fullName>
    </submittedName>
</protein>
<dbReference type="GeneTree" id="ENSGT00910000146804"/>
<sequence>IGKLQTRLCRFKKKKKKAFLSHRHKTQIIYCYEALFTKGQFLHFIAACERLPDVRPISLVLQTSSQATLFLYLSIRHYTSELYKRPGGTMSLVDRIDCRVAPFLVWEASAQRSWSLGTAATGSPGLMAGHSLSVTLQWPLWPGKQEQVSLHLFFEELKFGCQKKMCFIPPWLIFTHFRKHFQEPVMARQIILKEGVGSFPT</sequence>
<accession>A0A2K5QH58</accession>
<name>A0A2K5QH58_CEBIM</name>
<reference evidence="1" key="1">
    <citation type="submission" date="2025-08" db="UniProtKB">
        <authorList>
            <consortium name="Ensembl"/>
        </authorList>
    </citation>
    <scope>IDENTIFICATION</scope>
</reference>
<dbReference type="Proteomes" id="UP000233040">
    <property type="component" value="Unassembled WGS sequence"/>
</dbReference>
<proteinExistence type="predicted"/>